<feature type="compositionally biased region" description="Basic and acidic residues" evidence="1">
    <location>
        <begin position="337"/>
        <end position="347"/>
    </location>
</feature>
<evidence type="ECO:0000313" key="4">
    <source>
        <dbReference type="Proteomes" id="UP000032702"/>
    </source>
</evidence>
<dbReference type="InterPro" id="IPR013229">
    <property type="entry name" value="PEGA"/>
</dbReference>
<feature type="compositionally biased region" description="Basic and acidic residues" evidence="1">
    <location>
        <begin position="312"/>
        <end position="323"/>
    </location>
</feature>
<feature type="domain" description="PEGA" evidence="2">
    <location>
        <begin position="142"/>
        <end position="206"/>
    </location>
</feature>
<sequence>MNEGLEQFSGFTVRKPEELFGMPPDDEAKASLQRGSQGLSASVKAYEANDYEDAERKLRAALKELQAGAGVMGACKELCEATALYAAVLYRRGDVEEARLHLIDLMALNPTFELSPKRYSKEFISLRAQVATSRSAMLRGSAMVKSQPSGARVYVDGEFQGYTPMTVSTLQVGKHLLRLERPGFRQHGQIMEVSPDDVEVTAELSPTTAYKKYDAQLDTVAGEIIKTAPSPAASALGKALGVDRGVLGTVKALGPQGTELVVGFFDLQSGKKLAGRRVVLQGDEFGQEKAEIGRLVNALVSTALSGGSPKQKASDPLENRQGTEDWNGENPGGQRSVSEKKPRKGDPLDGVNGTEDW</sequence>
<reference evidence="3 4" key="1">
    <citation type="submission" date="2006-04" db="EMBL/GenBank/DDBJ databases">
        <authorList>
            <person name="Nierman W.C."/>
        </authorList>
    </citation>
    <scope>NUCLEOTIDE SEQUENCE [LARGE SCALE GENOMIC DNA]</scope>
    <source>
        <strain evidence="3 4">DW4/3-1</strain>
    </source>
</reference>
<dbReference type="PATRIC" id="fig|378806.16.peg.926"/>
<dbReference type="Pfam" id="PF08308">
    <property type="entry name" value="PEGA"/>
    <property type="match status" value="1"/>
</dbReference>
<dbReference type="EMBL" id="AAMD01000264">
    <property type="protein sequence ID" value="EAU62173.1"/>
    <property type="molecule type" value="Genomic_DNA"/>
</dbReference>
<gene>
    <name evidence="3" type="ORF">STIAU_4476</name>
</gene>
<evidence type="ECO:0000259" key="2">
    <source>
        <dbReference type="Pfam" id="PF08308"/>
    </source>
</evidence>
<protein>
    <recommendedName>
        <fullName evidence="2">PEGA domain-containing protein</fullName>
    </recommendedName>
</protein>
<accession>Q08NW3</accession>
<organism evidence="3 4">
    <name type="scientific">Stigmatella aurantiaca (strain DW4/3-1)</name>
    <dbReference type="NCBI Taxonomy" id="378806"/>
    <lineage>
        <taxon>Bacteria</taxon>
        <taxon>Pseudomonadati</taxon>
        <taxon>Myxococcota</taxon>
        <taxon>Myxococcia</taxon>
        <taxon>Myxococcales</taxon>
        <taxon>Cystobacterineae</taxon>
        <taxon>Archangiaceae</taxon>
        <taxon>Stigmatella</taxon>
    </lineage>
</organism>
<proteinExistence type="predicted"/>
<evidence type="ECO:0000313" key="3">
    <source>
        <dbReference type="EMBL" id="EAU62173.1"/>
    </source>
</evidence>
<evidence type="ECO:0000256" key="1">
    <source>
        <dbReference type="SAM" id="MobiDB-lite"/>
    </source>
</evidence>
<feature type="region of interest" description="Disordered" evidence="1">
    <location>
        <begin position="304"/>
        <end position="357"/>
    </location>
</feature>
<name>Q08NW3_STIAD</name>
<dbReference type="AlphaFoldDB" id="Q08NW3"/>
<comment type="caution">
    <text evidence="3">The sequence shown here is derived from an EMBL/GenBank/DDBJ whole genome shotgun (WGS) entry which is preliminary data.</text>
</comment>
<dbReference type="Proteomes" id="UP000032702">
    <property type="component" value="Unassembled WGS sequence"/>
</dbReference>